<dbReference type="Proteomes" id="UP000215148">
    <property type="component" value="Chromosome 1"/>
</dbReference>
<keyword evidence="2" id="KW-1185">Reference proteome</keyword>
<gene>
    <name evidence="1" type="ORF">CCZ37_06015</name>
</gene>
<accession>A0A223MXC6</accession>
<dbReference type="KEGG" id="vqi:CCZ37_06015"/>
<reference evidence="1 2" key="1">
    <citation type="submission" date="2017-08" db="EMBL/GenBank/DDBJ databases">
        <title>The Vibrio qinghaiensis sp.-Q67 is a luminous bacteria isolated firstly from Qinghai lake, Qinghai province, China, which has been proved to be very sensitive to detect environmental and food pollutants. Therefore, complete genome analysis of V. qinghaiensis sp.-Q67 highlights the potential application of this strain on detection of hazards in the contaminated environments.</title>
        <authorList>
            <person name="Gong L."/>
        </authorList>
    </citation>
    <scope>NUCLEOTIDE SEQUENCE [LARGE SCALE GENOMIC DNA]</scope>
    <source>
        <strain evidence="1 2">Q67</strain>
    </source>
</reference>
<evidence type="ECO:0008006" key="3">
    <source>
        <dbReference type="Google" id="ProtNLM"/>
    </source>
</evidence>
<dbReference type="RefSeq" id="WP_013856974.1">
    <property type="nucleotide sequence ID" value="NZ_CAWNHI010000001.1"/>
</dbReference>
<protein>
    <recommendedName>
        <fullName evidence="3">3-demethylubiquinone-9 3-methyltransferase</fullName>
    </recommendedName>
</protein>
<name>A0A223MXC6_9VIBR</name>
<sequence>MDPVISQLKKDFYAQIRSLKDGPTSESQTTLALLTEEELQQLAQMWVELAVWKQSQNI</sequence>
<dbReference type="AlphaFoldDB" id="A0A223MXC6"/>
<proteinExistence type="predicted"/>
<organism evidence="1 2">
    <name type="scientific">Vibrio qinghaiensis</name>
    <dbReference type="NCBI Taxonomy" id="2025808"/>
    <lineage>
        <taxon>Bacteria</taxon>
        <taxon>Pseudomonadati</taxon>
        <taxon>Pseudomonadota</taxon>
        <taxon>Gammaproteobacteria</taxon>
        <taxon>Vibrionales</taxon>
        <taxon>Vibrionaceae</taxon>
        <taxon>Vibrio</taxon>
    </lineage>
</organism>
<evidence type="ECO:0000313" key="1">
    <source>
        <dbReference type="EMBL" id="ASU22174.1"/>
    </source>
</evidence>
<dbReference type="EMBL" id="CP022741">
    <property type="protein sequence ID" value="ASU22174.1"/>
    <property type="molecule type" value="Genomic_DNA"/>
</dbReference>
<evidence type="ECO:0000313" key="2">
    <source>
        <dbReference type="Proteomes" id="UP000215148"/>
    </source>
</evidence>